<reference evidence="4 6" key="2">
    <citation type="submission" date="2020-02" db="EMBL/GenBank/DDBJ databases">
        <title>Tigecycline-resistant Acinetobacter species from pigs and migratory birds.</title>
        <authorList>
            <person name="Chen C."/>
            <person name="Sun J."/>
            <person name="Liao X.-P."/>
            <person name="Liu Y.-H."/>
        </authorList>
    </citation>
    <scope>NUCLEOTIDE SEQUENCE [LARGE SCALE GENOMIC DNA]</scope>
    <source>
        <strain evidence="4 6">C15_T</strain>
    </source>
</reference>
<accession>A0A6C0Y4K6</accession>
<dbReference type="CDD" id="cd03814">
    <property type="entry name" value="GT4-like"/>
    <property type="match status" value="1"/>
</dbReference>
<dbReference type="AlphaFoldDB" id="A0A6C0Y4K6"/>
<dbReference type="InterPro" id="IPR028098">
    <property type="entry name" value="Glyco_trans_4-like_N"/>
</dbReference>
<dbReference type="Gene3D" id="3.40.50.2000">
    <property type="entry name" value="Glycogen Phosphorylase B"/>
    <property type="match status" value="2"/>
</dbReference>
<reference evidence="3 5" key="1">
    <citation type="submission" date="2019-09" db="EMBL/GenBank/DDBJ databases">
        <title>Non-baumannii Acinetobacter spp. carrying blaNDM-1 isolated in China.</title>
        <authorList>
            <person name="Cui C."/>
            <person name="Chen C."/>
            <person name="Sun J."/>
            <person name="Liu Y."/>
        </authorList>
    </citation>
    <scope>NUCLEOTIDE SEQUENCE [LARGE SCALE GENOMIC DNA]</scope>
    <source>
        <strain evidence="3 5">B18</strain>
    </source>
</reference>
<evidence type="ECO:0000313" key="6">
    <source>
        <dbReference type="Proteomes" id="UP000593812"/>
    </source>
</evidence>
<dbReference type="Proteomes" id="UP000593812">
    <property type="component" value="Chromosome"/>
</dbReference>
<dbReference type="PANTHER" id="PTHR45947">
    <property type="entry name" value="SULFOQUINOVOSYL TRANSFERASE SQD2"/>
    <property type="match status" value="1"/>
</dbReference>
<evidence type="ECO:0000259" key="1">
    <source>
        <dbReference type="Pfam" id="PF00534"/>
    </source>
</evidence>
<feature type="domain" description="Glycosyltransferase subfamily 4-like N-terminal" evidence="2">
    <location>
        <begin position="59"/>
        <end position="227"/>
    </location>
</feature>
<dbReference type="Pfam" id="PF13439">
    <property type="entry name" value="Glyco_transf_4"/>
    <property type="match status" value="1"/>
</dbReference>
<evidence type="ECO:0000259" key="2">
    <source>
        <dbReference type="Pfam" id="PF13439"/>
    </source>
</evidence>
<dbReference type="InterPro" id="IPR001296">
    <property type="entry name" value="Glyco_trans_1"/>
</dbReference>
<evidence type="ECO:0000313" key="4">
    <source>
        <dbReference type="EMBL" id="QOW42287.1"/>
    </source>
</evidence>
<keyword evidence="3" id="KW-0808">Transferase</keyword>
<dbReference type="EMBL" id="CP044455">
    <property type="protein sequence ID" value="QIC71093.1"/>
    <property type="molecule type" value="Genomic_DNA"/>
</dbReference>
<protein>
    <submittedName>
        <fullName evidence="3">Glycosyltransferase family 1 protein</fullName>
    </submittedName>
</protein>
<dbReference type="Pfam" id="PF00534">
    <property type="entry name" value="Glycos_transf_1"/>
    <property type="match status" value="1"/>
</dbReference>
<organism evidence="3 5">
    <name type="scientific">Acinetobacter indicus</name>
    <dbReference type="NCBI Taxonomy" id="756892"/>
    <lineage>
        <taxon>Bacteria</taxon>
        <taxon>Pseudomonadati</taxon>
        <taxon>Pseudomonadota</taxon>
        <taxon>Gammaproteobacteria</taxon>
        <taxon>Moraxellales</taxon>
        <taxon>Moraxellaceae</taxon>
        <taxon>Acinetobacter</taxon>
    </lineage>
</organism>
<sequence length="427" mass="47899">MSASSRTLVLKSPNIPENFKFYFKQEKQKNAINEVIEIEELVRPRLRIALVTETWPPEINGVANSLLQLCKGLQKLGHKILLIRPEQKQPCTDFSPNKECLVKAQSIPKYGHLQFGWPQLYKLSTAMDEFEPDIVHVVTEGPLGLAALQVAKSKQIPVSSGFHSAFQDFSRFFDLAFLVKPIQRYLCWFHNNTQLTCVPSTDTEQSLRQFGVEGPLVVVGRGVDVDRFSPQHRSEALRLRWGADEQTRVLIYVGRVSPEKEVNVVIDAYRAMQAIAKYPTKLVVVGDGPDLKRLEGLNTDGEVIFMGSLSGQKLAEAYASADVFVFASQVETFGNVVLEAMASGLPVVAYDYACANLHVKQDETGWLSPLGDVAGIMRSIYQLPSAKVLRQMGKKARESTQHIGWQYPIQQFEQALYRVVQESHMTT</sequence>
<dbReference type="PANTHER" id="PTHR45947:SF3">
    <property type="entry name" value="SULFOQUINOVOSYL TRANSFERASE SQD2"/>
    <property type="match status" value="1"/>
</dbReference>
<dbReference type="InterPro" id="IPR050194">
    <property type="entry name" value="Glycosyltransferase_grp1"/>
</dbReference>
<feature type="domain" description="Glycosyl transferase family 1" evidence="1">
    <location>
        <begin position="238"/>
        <end position="398"/>
    </location>
</feature>
<gene>
    <name evidence="3" type="ORF">FSC09_12085</name>
    <name evidence="4" type="ORF">G0027_05120</name>
</gene>
<dbReference type="RefSeq" id="WP_127799070.1">
    <property type="nucleotide sequence ID" value="NZ_CP044018.1"/>
</dbReference>
<name>A0A6C0Y4K6_9GAMM</name>
<evidence type="ECO:0000313" key="5">
    <source>
        <dbReference type="Proteomes" id="UP000503440"/>
    </source>
</evidence>
<evidence type="ECO:0000313" key="3">
    <source>
        <dbReference type="EMBL" id="QIC71093.1"/>
    </source>
</evidence>
<dbReference type="EMBL" id="CP048654">
    <property type="protein sequence ID" value="QOW42287.1"/>
    <property type="molecule type" value="Genomic_DNA"/>
</dbReference>
<dbReference type="Proteomes" id="UP000503440">
    <property type="component" value="Chromosome"/>
</dbReference>
<dbReference type="SUPFAM" id="SSF53756">
    <property type="entry name" value="UDP-Glycosyltransferase/glycogen phosphorylase"/>
    <property type="match status" value="1"/>
</dbReference>
<dbReference type="GO" id="GO:0016757">
    <property type="term" value="F:glycosyltransferase activity"/>
    <property type="evidence" value="ECO:0007669"/>
    <property type="project" value="InterPro"/>
</dbReference>
<proteinExistence type="predicted"/>